<comment type="caution">
    <text evidence="2">The sequence shown here is derived from an EMBL/GenBank/DDBJ whole genome shotgun (WGS) entry which is preliminary data.</text>
</comment>
<dbReference type="EMBL" id="SFBI01000079">
    <property type="protein sequence ID" value="TRU38388.1"/>
    <property type="molecule type" value="Genomic_DNA"/>
</dbReference>
<dbReference type="Proteomes" id="UP000317708">
    <property type="component" value="Unassembled WGS sequence"/>
</dbReference>
<proteinExistence type="predicted"/>
<evidence type="ECO:0008006" key="4">
    <source>
        <dbReference type="Google" id="ProtNLM"/>
    </source>
</evidence>
<reference evidence="2 3" key="1">
    <citation type="submission" date="2019-01" db="EMBL/GenBank/DDBJ databases">
        <title>Coherence of Microcystis species and biogeography revealed through population genomics.</title>
        <authorList>
            <person name="Perez-Carrascal O.M."/>
            <person name="Terrat Y."/>
            <person name="Giani A."/>
            <person name="Fortin N."/>
            <person name="Tromas N."/>
            <person name="Shapiro B.J."/>
        </authorList>
    </citation>
    <scope>NUCLEOTIDE SEQUENCE [LARGE SCALE GENOMIC DNA]</scope>
    <source>
        <strain evidence="2">Ma_MB_S_20031200_S102</strain>
    </source>
</reference>
<sequence length="142" mass="16444">MSKTVWKFLSLFFTCLLIGLVVLFGVPFTNQNLLAQSGKKLTCGQSSDWSYAALKSMVERYGVDPEFVCRGGSFQTNNPDVRADIAEWIAIGLKHNEKSLQDEMQVLSQDIERLQRLYEEIDREITIYIQETHRKVPVRRLW</sequence>
<protein>
    <recommendedName>
        <fullName evidence="4">SLH domain-containing protein</fullName>
    </recommendedName>
</protein>
<keyword evidence="1" id="KW-0175">Coiled coil</keyword>
<evidence type="ECO:0000313" key="3">
    <source>
        <dbReference type="Proteomes" id="UP000317708"/>
    </source>
</evidence>
<dbReference type="AlphaFoldDB" id="A0A552EVB8"/>
<feature type="coiled-coil region" evidence="1">
    <location>
        <begin position="97"/>
        <end position="131"/>
    </location>
</feature>
<gene>
    <name evidence="2" type="ORF">EWV92_08425</name>
</gene>
<organism evidence="2 3">
    <name type="scientific">Microcystis aeruginosa Ma_MB_S_20031200_S102</name>
    <dbReference type="NCBI Taxonomy" id="2486254"/>
    <lineage>
        <taxon>Bacteria</taxon>
        <taxon>Bacillati</taxon>
        <taxon>Cyanobacteriota</taxon>
        <taxon>Cyanophyceae</taxon>
        <taxon>Oscillatoriophycideae</taxon>
        <taxon>Chroococcales</taxon>
        <taxon>Microcystaceae</taxon>
        <taxon>Microcystis</taxon>
    </lineage>
</organism>
<evidence type="ECO:0000256" key="1">
    <source>
        <dbReference type="SAM" id="Coils"/>
    </source>
</evidence>
<name>A0A552EVB8_MICAE</name>
<evidence type="ECO:0000313" key="2">
    <source>
        <dbReference type="EMBL" id="TRU38388.1"/>
    </source>
</evidence>
<accession>A0A552EVB8</accession>